<feature type="signal peptide" evidence="1">
    <location>
        <begin position="1"/>
        <end position="23"/>
    </location>
</feature>
<dbReference type="AlphaFoldDB" id="A0A2U2P9Y5"/>
<keyword evidence="3" id="KW-1185">Reference proteome</keyword>
<sequence>MMKKTKITLFVQLAFALLLICQGCDKMEDSYKQYLEGGELIYPGKADSLKAFPGKNRVKLRWLIVSDPKVVGAKVYWNNKSDSVNVPIRKTSSTDTISVIIPGMEEGLYTFDVYTYDAAGHRSVGSQVIGEAYGASFQNTLANRLVKSVQWLNLAQTGTTPAFRGGEITWYSASVLAVFIDIGYTREDGSAASVREEPVRVPGRPVSFRETTRLPGWNKDLSFRYRTAFKPDSAAIDTFYTDYTVYNPH</sequence>
<organism evidence="2 3">
    <name type="scientific">Pararcticibacter amylolyticus</name>
    <dbReference type="NCBI Taxonomy" id="2173175"/>
    <lineage>
        <taxon>Bacteria</taxon>
        <taxon>Pseudomonadati</taxon>
        <taxon>Bacteroidota</taxon>
        <taxon>Sphingobacteriia</taxon>
        <taxon>Sphingobacteriales</taxon>
        <taxon>Sphingobacteriaceae</taxon>
        <taxon>Pararcticibacter</taxon>
    </lineage>
</organism>
<keyword evidence="1" id="KW-0732">Signal</keyword>
<dbReference type="Pfam" id="PF16389">
    <property type="entry name" value="DUF4998"/>
    <property type="match status" value="1"/>
</dbReference>
<gene>
    <name evidence="2" type="ORF">DDR33_23520</name>
</gene>
<dbReference type="EMBL" id="QEAS01000031">
    <property type="protein sequence ID" value="PWG78180.1"/>
    <property type="molecule type" value="Genomic_DNA"/>
</dbReference>
<evidence type="ECO:0000313" key="2">
    <source>
        <dbReference type="EMBL" id="PWG78180.1"/>
    </source>
</evidence>
<comment type="caution">
    <text evidence="2">The sequence shown here is derived from an EMBL/GenBank/DDBJ whole genome shotgun (WGS) entry which is preliminary data.</text>
</comment>
<protein>
    <recommendedName>
        <fullName evidence="4">DUF4998 domain-containing protein</fullName>
    </recommendedName>
</protein>
<accession>A0A2U2P9Y5</accession>
<feature type="chain" id="PRO_5015458607" description="DUF4998 domain-containing protein" evidence="1">
    <location>
        <begin position="24"/>
        <end position="249"/>
    </location>
</feature>
<evidence type="ECO:0000313" key="3">
    <source>
        <dbReference type="Proteomes" id="UP000245647"/>
    </source>
</evidence>
<proteinExistence type="predicted"/>
<name>A0A2U2P9Y5_9SPHI</name>
<reference evidence="2 3" key="1">
    <citation type="submission" date="2018-04" db="EMBL/GenBank/DDBJ databases">
        <title>Pedobacter chongqingensis sp. nov., isolated from a rottenly hemp rope.</title>
        <authorList>
            <person name="Cai Y."/>
        </authorList>
    </citation>
    <scope>NUCLEOTIDE SEQUENCE [LARGE SCALE GENOMIC DNA]</scope>
    <source>
        <strain evidence="2 3">FJ4-8</strain>
    </source>
</reference>
<dbReference type="InterPro" id="IPR013783">
    <property type="entry name" value="Ig-like_fold"/>
</dbReference>
<evidence type="ECO:0008006" key="4">
    <source>
        <dbReference type="Google" id="ProtNLM"/>
    </source>
</evidence>
<dbReference type="RefSeq" id="WP_109418255.1">
    <property type="nucleotide sequence ID" value="NZ_QEAS01000031.1"/>
</dbReference>
<dbReference type="Gene3D" id="2.60.40.10">
    <property type="entry name" value="Immunoglobulins"/>
    <property type="match status" value="1"/>
</dbReference>
<dbReference type="Proteomes" id="UP000245647">
    <property type="component" value="Unassembled WGS sequence"/>
</dbReference>
<evidence type="ECO:0000256" key="1">
    <source>
        <dbReference type="SAM" id="SignalP"/>
    </source>
</evidence>
<dbReference type="OrthoDB" id="1043438at2"/>